<reference evidence="3" key="1">
    <citation type="journal article" date="2019" name="Int. J. Syst. Evol. Microbiol.">
        <title>The Global Catalogue of Microorganisms (GCM) 10K type strain sequencing project: providing services to taxonomists for standard genome sequencing and annotation.</title>
        <authorList>
            <consortium name="The Broad Institute Genomics Platform"/>
            <consortium name="The Broad Institute Genome Sequencing Center for Infectious Disease"/>
            <person name="Wu L."/>
            <person name="Ma J."/>
        </authorList>
    </citation>
    <scope>NUCLEOTIDE SEQUENCE [LARGE SCALE GENOMIC DNA]</scope>
    <source>
        <strain evidence="3">CCUG 50349</strain>
    </source>
</reference>
<dbReference type="InterPro" id="IPR022742">
    <property type="entry name" value="Hydrolase_4"/>
</dbReference>
<name>A0ABV9P5L2_9FLAO</name>
<keyword evidence="2" id="KW-0378">Hydrolase</keyword>
<evidence type="ECO:0000259" key="1">
    <source>
        <dbReference type="Pfam" id="PF12146"/>
    </source>
</evidence>
<dbReference type="Proteomes" id="UP001595885">
    <property type="component" value="Unassembled WGS sequence"/>
</dbReference>
<dbReference type="Pfam" id="PF12146">
    <property type="entry name" value="Hydrolase_4"/>
    <property type="match status" value="1"/>
</dbReference>
<organism evidence="2 3">
    <name type="scientific">Flavobacterium ponti</name>
    <dbReference type="NCBI Taxonomy" id="665133"/>
    <lineage>
        <taxon>Bacteria</taxon>
        <taxon>Pseudomonadati</taxon>
        <taxon>Bacteroidota</taxon>
        <taxon>Flavobacteriia</taxon>
        <taxon>Flavobacteriales</taxon>
        <taxon>Flavobacteriaceae</taxon>
        <taxon>Flavobacterium</taxon>
    </lineage>
</organism>
<evidence type="ECO:0000313" key="2">
    <source>
        <dbReference type="EMBL" id="MFC4740892.1"/>
    </source>
</evidence>
<accession>A0ABV9P5L2</accession>
<dbReference type="GO" id="GO:0016787">
    <property type="term" value="F:hydrolase activity"/>
    <property type="evidence" value="ECO:0007669"/>
    <property type="project" value="UniProtKB-KW"/>
</dbReference>
<dbReference type="PANTHER" id="PTHR12277:SF81">
    <property type="entry name" value="PROTEIN ABHD13"/>
    <property type="match status" value="1"/>
</dbReference>
<dbReference type="SUPFAM" id="SSF53474">
    <property type="entry name" value="alpha/beta-Hydrolases"/>
    <property type="match status" value="1"/>
</dbReference>
<dbReference type="RefSeq" id="WP_379743155.1">
    <property type="nucleotide sequence ID" value="NZ_JBHSGW010000027.1"/>
</dbReference>
<feature type="domain" description="Serine aminopeptidase S33" evidence="1">
    <location>
        <begin position="71"/>
        <end position="181"/>
    </location>
</feature>
<dbReference type="EMBL" id="JBHSGW010000027">
    <property type="protein sequence ID" value="MFC4740892.1"/>
    <property type="molecule type" value="Genomic_DNA"/>
</dbReference>
<dbReference type="Gene3D" id="3.40.50.1820">
    <property type="entry name" value="alpha/beta hydrolase"/>
    <property type="match status" value="1"/>
</dbReference>
<dbReference type="PANTHER" id="PTHR12277">
    <property type="entry name" value="ALPHA/BETA HYDROLASE DOMAIN-CONTAINING PROTEIN"/>
    <property type="match status" value="1"/>
</dbReference>
<gene>
    <name evidence="2" type="ORF">ACFO3U_12895</name>
</gene>
<protein>
    <submittedName>
        <fullName evidence="2">Alpha/beta hydrolase</fullName>
    </submittedName>
</protein>
<sequence length="276" mass="32071">MKKKLTKILKSIALLVIILFGLLYFFQEKIIFHPQKLDKNYNFAFENKFEELNFKTKDGVSLNGLLFKAKESKGLVFYLHGNAGSLKNWGQISDLYTYLDHDIFILDYRGFGKSEGKIKSEKQLFEDNQIVYDKLKERYSEKNIIVIGYSIGSGMAAKLASENSPKHLILQAPYFSLTDLVKNKYSFIPSFLLKYKIETEKFLIDCKMPITIFHGDNDNVIYYGSSIKLKNKYKDKIDFITLNGESHNGINENYEYATQLMKILNYKPKEILNSDF</sequence>
<proteinExistence type="predicted"/>
<comment type="caution">
    <text evidence="2">The sequence shown here is derived from an EMBL/GenBank/DDBJ whole genome shotgun (WGS) entry which is preliminary data.</text>
</comment>
<keyword evidence="3" id="KW-1185">Reference proteome</keyword>
<evidence type="ECO:0000313" key="3">
    <source>
        <dbReference type="Proteomes" id="UP001595885"/>
    </source>
</evidence>
<dbReference type="InterPro" id="IPR029058">
    <property type="entry name" value="AB_hydrolase_fold"/>
</dbReference>